<evidence type="ECO:0000256" key="5">
    <source>
        <dbReference type="ARBA" id="ARBA00023002"/>
    </source>
</evidence>
<keyword evidence="2" id="KW-1003">Cell membrane</keyword>
<evidence type="ECO:0000256" key="4">
    <source>
        <dbReference type="ARBA" id="ARBA00022989"/>
    </source>
</evidence>
<dbReference type="AlphaFoldDB" id="A0AAU9EYC6"/>
<dbReference type="Proteomes" id="UP001366166">
    <property type="component" value="Chromosome"/>
</dbReference>
<evidence type="ECO:0000256" key="1">
    <source>
        <dbReference type="ARBA" id="ARBA00004651"/>
    </source>
</evidence>
<dbReference type="SUPFAM" id="SSF48695">
    <property type="entry name" value="Multiheme cytochromes"/>
    <property type="match status" value="1"/>
</dbReference>
<keyword evidence="6 7" id="KW-0472">Membrane</keyword>
<keyword evidence="10" id="KW-1185">Reference proteome</keyword>
<evidence type="ECO:0000313" key="10">
    <source>
        <dbReference type="Proteomes" id="UP001366166"/>
    </source>
</evidence>
<dbReference type="Gene3D" id="1.20.950.20">
    <property type="entry name" value="Transmembrane di-heme cytochromes, Chain C"/>
    <property type="match status" value="1"/>
</dbReference>
<organism evidence="9 10">
    <name type="scientific">Desulfoferula mesophila</name>
    <dbReference type="NCBI Taxonomy" id="3058419"/>
    <lineage>
        <taxon>Bacteria</taxon>
        <taxon>Pseudomonadati</taxon>
        <taxon>Thermodesulfobacteriota</taxon>
        <taxon>Desulfarculia</taxon>
        <taxon>Desulfarculales</taxon>
        <taxon>Desulfarculaceae</taxon>
        <taxon>Desulfoferula</taxon>
    </lineage>
</organism>
<dbReference type="KEGG" id="dmp:FAK_17490"/>
<dbReference type="SUPFAM" id="SSF103501">
    <property type="entry name" value="Respiratory nitrate reductase 1 gamma chain"/>
    <property type="match status" value="1"/>
</dbReference>
<dbReference type="Pfam" id="PF02665">
    <property type="entry name" value="Nitrate_red_gam"/>
    <property type="match status" value="1"/>
</dbReference>
<evidence type="ECO:0000259" key="8">
    <source>
        <dbReference type="Pfam" id="PF02665"/>
    </source>
</evidence>
<feature type="domain" description="NarG-like" evidence="8">
    <location>
        <begin position="267"/>
        <end position="387"/>
    </location>
</feature>
<dbReference type="GO" id="GO:0005886">
    <property type="term" value="C:plasma membrane"/>
    <property type="evidence" value="ECO:0007669"/>
    <property type="project" value="UniProtKB-SubCell"/>
</dbReference>
<keyword evidence="3 7" id="KW-0812">Transmembrane</keyword>
<dbReference type="InterPro" id="IPR036197">
    <property type="entry name" value="NarG-like_sf"/>
</dbReference>
<dbReference type="EMBL" id="AP028679">
    <property type="protein sequence ID" value="BEQ14683.1"/>
    <property type="molecule type" value="Genomic_DNA"/>
</dbReference>
<dbReference type="InterPro" id="IPR036280">
    <property type="entry name" value="Multihaem_cyt_sf"/>
</dbReference>
<feature type="transmembrane region" description="Helical" evidence="7">
    <location>
        <begin position="217"/>
        <end position="242"/>
    </location>
</feature>
<feature type="transmembrane region" description="Helical" evidence="7">
    <location>
        <begin position="302"/>
        <end position="322"/>
    </location>
</feature>
<feature type="transmembrane region" description="Helical" evidence="7">
    <location>
        <begin position="262"/>
        <end position="281"/>
    </location>
</feature>
<dbReference type="InterPro" id="IPR023234">
    <property type="entry name" value="NarG-like_domain"/>
</dbReference>
<protein>
    <recommendedName>
        <fullName evidence="8">NarG-like domain-containing protein</fullName>
    </recommendedName>
</protein>
<evidence type="ECO:0000256" key="2">
    <source>
        <dbReference type="ARBA" id="ARBA00022475"/>
    </source>
</evidence>
<accession>A0AAU9EYC6</accession>
<reference evidence="10" key="1">
    <citation type="journal article" date="2023" name="Arch. Microbiol.">
        <title>Desulfoferula mesophilus gen. nov. sp. nov., a mesophilic sulfate-reducing bacterium isolated from a brackish lake sediment.</title>
        <authorList>
            <person name="Watanabe T."/>
            <person name="Yabe T."/>
            <person name="Tsuji J.M."/>
            <person name="Fukui M."/>
        </authorList>
    </citation>
    <scope>NUCLEOTIDE SEQUENCE [LARGE SCALE GENOMIC DNA]</scope>
    <source>
        <strain evidence="10">12FAK</strain>
    </source>
</reference>
<evidence type="ECO:0000256" key="6">
    <source>
        <dbReference type="ARBA" id="ARBA00023136"/>
    </source>
</evidence>
<comment type="subcellular location">
    <subcellularLocation>
        <location evidence="1">Cell membrane</location>
        <topology evidence="1">Multi-pass membrane protein</topology>
    </subcellularLocation>
</comment>
<evidence type="ECO:0000256" key="3">
    <source>
        <dbReference type="ARBA" id="ARBA00022692"/>
    </source>
</evidence>
<feature type="transmembrane region" description="Helical" evidence="7">
    <location>
        <begin position="353"/>
        <end position="371"/>
    </location>
</feature>
<evidence type="ECO:0000256" key="7">
    <source>
        <dbReference type="SAM" id="Phobius"/>
    </source>
</evidence>
<gene>
    <name evidence="9" type="ORF">FAK_17490</name>
</gene>
<name>A0AAU9EYC6_9BACT</name>
<keyword evidence="5" id="KW-0560">Oxidoreductase</keyword>
<keyword evidence="4 7" id="KW-1133">Transmembrane helix</keyword>
<dbReference type="GO" id="GO:0016491">
    <property type="term" value="F:oxidoreductase activity"/>
    <property type="evidence" value="ECO:0007669"/>
    <property type="project" value="UniProtKB-KW"/>
</dbReference>
<feature type="transmembrane region" description="Helical" evidence="7">
    <location>
        <begin position="154"/>
        <end position="173"/>
    </location>
</feature>
<evidence type="ECO:0000313" key="9">
    <source>
        <dbReference type="EMBL" id="BEQ14683.1"/>
    </source>
</evidence>
<proteinExistence type="predicted"/>
<sequence>MLCLWSGVSQAAGAAGTEANQSCLSCHQKEGMDDGGAKDLGPHQGLACLDCHRGAQHYPHDDLKLAPCQSCHTPHTEATTGDLHAGVTCQACHWAGEGQTPHRLASTQRPQSCRRCHFAGNKVGAPAAVLPAKGALCLVCHTATLSLPDWPSRLALAGFLLGLLASLGFWFSGGGRGPSSQTMHQGHSGGGAGAGVAALFMDGLLQRRLWRLSPGRWLVHALMVLPFVARMLWALLALALSYAQPGGELTQAMLNKNQPATALFFDLTGLLVLAGAGLAIARRVLRGGVKLPGLPGPDWVGMGLLALVVISGFITEAARLALTGTQDGAWAFVGWALKGMFNPGPGLQTAYGYLWYAHAIVFAAFVVYLPLGRMKHILLAPLNLALRAARGQGSAKGEG</sequence>